<evidence type="ECO:0000256" key="6">
    <source>
        <dbReference type="ARBA" id="ARBA00023274"/>
    </source>
</evidence>
<dbReference type="GO" id="GO:0005762">
    <property type="term" value="C:mitochondrial large ribosomal subunit"/>
    <property type="evidence" value="ECO:0007669"/>
    <property type="project" value="TreeGrafter"/>
</dbReference>
<dbReference type="GO" id="GO:0003735">
    <property type="term" value="F:structural constituent of ribosome"/>
    <property type="evidence" value="ECO:0007669"/>
    <property type="project" value="InterPro"/>
</dbReference>
<sequence length="168" mass="18597">MASMSYNSILLATTIRRTELTRGILFSLARPTTQAIEGRTTELTTCSSNWINQTLLSLKDTFNTISASISDYHLSWSNNSRTVSSIIDPNSFYGLGGLLKAVPKKKVSHSRKRMRSAHKGIQPTTGLGICPGCGEPKRQHFLCLHCYADKVLERSPSIKTPWEKGITP</sequence>
<dbReference type="STRING" id="1165861.A0A0L0V553"/>
<name>A0A0L0V553_9BASI</name>
<dbReference type="PANTHER" id="PTHR21026:SF2">
    <property type="entry name" value="LARGE RIBOSOMAL SUBUNIT PROTEIN BL32M"/>
    <property type="match status" value="1"/>
</dbReference>
<proteinExistence type="inferred from homology"/>
<dbReference type="Proteomes" id="UP000054564">
    <property type="component" value="Unassembled WGS sequence"/>
</dbReference>
<evidence type="ECO:0000256" key="1">
    <source>
        <dbReference type="ARBA" id="ARBA00004173"/>
    </source>
</evidence>
<gene>
    <name evidence="8" type="ORF">PSTG_12543</name>
</gene>
<dbReference type="InterPro" id="IPR002677">
    <property type="entry name" value="Ribosomal_bL32"/>
</dbReference>
<evidence type="ECO:0000256" key="7">
    <source>
        <dbReference type="ARBA" id="ARBA00039935"/>
    </source>
</evidence>
<evidence type="ECO:0000313" key="9">
    <source>
        <dbReference type="Proteomes" id="UP000054564"/>
    </source>
</evidence>
<evidence type="ECO:0000256" key="3">
    <source>
        <dbReference type="ARBA" id="ARBA00022946"/>
    </source>
</evidence>
<organism evidence="8 9">
    <name type="scientific">Puccinia striiformis f. sp. tritici PST-78</name>
    <dbReference type="NCBI Taxonomy" id="1165861"/>
    <lineage>
        <taxon>Eukaryota</taxon>
        <taxon>Fungi</taxon>
        <taxon>Dikarya</taxon>
        <taxon>Basidiomycota</taxon>
        <taxon>Pucciniomycotina</taxon>
        <taxon>Pucciniomycetes</taxon>
        <taxon>Pucciniales</taxon>
        <taxon>Pucciniaceae</taxon>
        <taxon>Puccinia</taxon>
    </lineage>
</organism>
<evidence type="ECO:0000256" key="5">
    <source>
        <dbReference type="ARBA" id="ARBA00023128"/>
    </source>
</evidence>
<keyword evidence="5" id="KW-0496">Mitochondrion</keyword>
<dbReference type="NCBIfam" id="TIGR01031">
    <property type="entry name" value="rpmF_bact"/>
    <property type="match status" value="1"/>
</dbReference>
<dbReference type="InterPro" id="IPR051991">
    <property type="entry name" value="Mitoribosomal_protein_bL32"/>
</dbReference>
<dbReference type="Pfam" id="PF01783">
    <property type="entry name" value="Ribosomal_L32p"/>
    <property type="match status" value="1"/>
</dbReference>
<evidence type="ECO:0000256" key="2">
    <source>
        <dbReference type="ARBA" id="ARBA00008560"/>
    </source>
</evidence>
<comment type="caution">
    <text evidence="8">The sequence shown here is derived from an EMBL/GenBank/DDBJ whole genome shotgun (WGS) entry which is preliminary data.</text>
</comment>
<keyword evidence="9" id="KW-1185">Reference proteome</keyword>
<comment type="similarity">
    <text evidence="2">Belongs to the bacterial ribosomal protein bL32 family.</text>
</comment>
<dbReference type="GO" id="GO:0006412">
    <property type="term" value="P:translation"/>
    <property type="evidence" value="ECO:0007669"/>
    <property type="project" value="InterPro"/>
</dbReference>
<reference evidence="9" key="1">
    <citation type="submission" date="2014-03" db="EMBL/GenBank/DDBJ databases">
        <title>The Genome Sequence of Puccinia striiformis f. sp. tritici PST-78.</title>
        <authorList>
            <consortium name="The Broad Institute Genome Sequencing Platform"/>
            <person name="Cuomo C."/>
            <person name="Hulbert S."/>
            <person name="Chen X."/>
            <person name="Walker B."/>
            <person name="Young S.K."/>
            <person name="Zeng Q."/>
            <person name="Gargeya S."/>
            <person name="Fitzgerald M."/>
            <person name="Haas B."/>
            <person name="Abouelleil A."/>
            <person name="Alvarado L."/>
            <person name="Arachchi H.M."/>
            <person name="Berlin A.M."/>
            <person name="Chapman S.B."/>
            <person name="Goldberg J."/>
            <person name="Griggs A."/>
            <person name="Gujja S."/>
            <person name="Hansen M."/>
            <person name="Howarth C."/>
            <person name="Imamovic A."/>
            <person name="Larimer J."/>
            <person name="McCowan C."/>
            <person name="Montmayeur A."/>
            <person name="Murphy C."/>
            <person name="Neiman D."/>
            <person name="Pearson M."/>
            <person name="Priest M."/>
            <person name="Roberts A."/>
            <person name="Saif S."/>
            <person name="Shea T."/>
            <person name="Sisk P."/>
            <person name="Sykes S."/>
            <person name="Wortman J."/>
            <person name="Nusbaum C."/>
            <person name="Birren B."/>
        </authorList>
    </citation>
    <scope>NUCLEOTIDE SEQUENCE [LARGE SCALE GENOMIC DNA]</scope>
    <source>
        <strain evidence="9">race PST-78</strain>
    </source>
</reference>
<dbReference type="PANTHER" id="PTHR21026">
    <property type="entry name" value="39S RIBOSOMAL PROTEIN L32, MITOCHONDRIAL"/>
    <property type="match status" value="1"/>
</dbReference>
<keyword evidence="6" id="KW-0687">Ribonucleoprotein</keyword>
<evidence type="ECO:0000313" key="8">
    <source>
        <dbReference type="EMBL" id="KNE94114.1"/>
    </source>
</evidence>
<dbReference type="EMBL" id="AJIL01000123">
    <property type="protein sequence ID" value="KNE94114.1"/>
    <property type="molecule type" value="Genomic_DNA"/>
</dbReference>
<dbReference type="InterPro" id="IPR011332">
    <property type="entry name" value="Ribosomal_zn-bd"/>
</dbReference>
<comment type="subcellular location">
    <subcellularLocation>
        <location evidence="1">Mitochondrion</location>
    </subcellularLocation>
</comment>
<keyword evidence="3" id="KW-0809">Transit peptide</keyword>
<dbReference type="SUPFAM" id="SSF57829">
    <property type="entry name" value="Zn-binding ribosomal proteins"/>
    <property type="match status" value="1"/>
</dbReference>
<accession>A0A0L0V553</accession>
<keyword evidence="4" id="KW-0689">Ribosomal protein</keyword>
<dbReference type="OrthoDB" id="2014905at2759"/>
<protein>
    <recommendedName>
        <fullName evidence="7">Large ribosomal subunit protein bL32m</fullName>
    </recommendedName>
</protein>
<evidence type="ECO:0000256" key="4">
    <source>
        <dbReference type="ARBA" id="ARBA00022980"/>
    </source>
</evidence>
<dbReference type="AlphaFoldDB" id="A0A0L0V553"/>